<dbReference type="GO" id="GO:0016887">
    <property type="term" value="F:ATP hydrolysis activity"/>
    <property type="evidence" value="ECO:0007669"/>
    <property type="project" value="InterPro"/>
</dbReference>
<sequence length="319" mass="34791">MIEVHGLTKRFGRTVAVDQLSFQVRPGVVTGFLGPNGAGKSTTMRMMLDLDNPTSGSVRIDGRHYRELAEPLKHIGALLEARAMHGGRTAYNNLLCLAQSNRIPASRVTEVLDMVGLSAVAKKKPKGFSLGMGQRLGIASALLGDPEILMFDEPVNGLDPEGIHWVRNLMKALAREGRTVFVSSHLMSEMALTADHLIVIGQGRLLANTSMADFIQENSRSYARLRSPERARLEEALRDEGFTVVEAEGGLLEVDGASTEELGELAARHGIVLHELSSERASLEEAFMRMTAESVEYHAHAGPRWGMDQPGEDRRGEGV</sequence>
<evidence type="ECO:0000256" key="3">
    <source>
        <dbReference type="ARBA" id="ARBA00022741"/>
    </source>
</evidence>
<evidence type="ECO:0000259" key="5">
    <source>
        <dbReference type="PROSITE" id="PS50893"/>
    </source>
</evidence>
<dbReference type="OrthoDB" id="9804819at2"/>
<evidence type="ECO:0000313" key="7">
    <source>
        <dbReference type="Proteomes" id="UP000245992"/>
    </source>
</evidence>
<dbReference type="PANTHER" id="PTHR43335:SF4">
    <property type="entry name" value="ABC TRANSPORTER, ATP-BINDING PROTEIN"/>
    <property type="match status" value="1"/>
</dbReference>
<dbReference type="InterPro" id="IPR027417">
    <property type="entry name" value="P-loop_NTPase"/>
</dbReference>
<dbReference type="SUPFAM" id="SSF52540">
    <property type="entry name" value="P-loop containing nucleoside triphosphate hydrolases"/>
    <property type="match status" value="1"/>
</dbReference>
<evidence type="ECO:0000256" key="1">
    <source>
        <dbReference type="ARBA" id="ARBA00005417"/>
    </source>
</evidence>
<proteinExistence type="inferred from homology"/>
<dbReference type="STRING" id="1440053.GCA_000718095_02877"/>
<feature type="domain" description="ABC transporter" evidence="5">
    <location>
        <begin position="2"/>
        <end position="227"/>
    </location>
</feature>
<evidence type="ECO:0000256" key="2">
    <source>
        <dbReference type="ARBA" id="ARBA00022448"/>
    </source>
</evidence>
<keyword evidence="4 6" id="KW-0067">ATP-binding</keyword>
<name>A0A2T7TAV9_9ACTN</name>
<comment type="caution">
    <text evidence="6">The sequence shown here is derived from an EMBL/GenBank/DDBJ whole genome shotgun (WGS) entry which is preliminary data.</text>
</comment>
<dbReference type="SMART" id="SM00382">
    <property type="entry name" value="AAA"/>
    <property type="match status" value="1"/>
</dbReference>
<reference evidence="6 7" key="1">
    <citation type="submission" date="2013-12" db="EMBL/GenBank/DDBJ databases">
        <title>Annotated genome of Streptomyces scopuliridis.</title>
        <authorList>
            <person name="Olson J.B."/>
        </authorList>
    </citation>
    <scope>NUCLEOTIDE SEQUENCE [LARGE SCALE GENOMIC DNA]</scope>
    <source>
        <strain evidence="6 7">RB72</strain>
    </source>
</reference>
<keyword evidence="3" id="KW-0547">Nucleotide-binding</keyword>
<dbReference type="Gene3D" id="3.40.50.300">
    <property type="entry name" value="P-loop containing nucleotide triphosphate hydrolases"/>
    <property type="match status" value="1"/>
</dbReference>
<dbReference type="InterPro" id="IPR003439">
    <property type="entry name" value="ABC_transporter-like_ATP-bd"/>
</dbReference>
<dbReference type="Pfam" id="PF00005">
    <property type="entry name" value="ABC_tran"/>
    <property type="match status" value="1"/>
</dbReference>
<dbReference type="Proteomes" id="UP000245992">
    <property type="component" value="Unassembled WGS sequence"/>
</dbReference>
<dbReference type="AlphaFoldDB" id="A0A2T7TAV9"/>
<dbReference type="EMBL" id="AZSP01000120">
    <property type="protein sequence ID" value="PVE12245.1"/>
    <property type="molecule type" value="Genomic_DNA"/>
</dbReference>
<evidence type="ECO:0000313" key="6">
    <source>
        <dbReference type="EMBL" id="PVE12245.1"/>
    </source>
</evidence>
<comment type="similarity">
    <text evidence="1">Belongs to the ABC transporter superfamily.</text>
</comment>
<dbReference type="PROSITE" id="PS50893">
    <property type="entry name" value="ABC_TRANSPORTER_2"/>
    <property type="match status" value="1"/>
</dbReference>
<protein>
    <submittedName>
        <fullName evidence="6">Multidrug ABC transporter ATP-binding protein</fullName>
    </submittedName>
</protein>
<organism evidence="6 7">
    <name type="scientific">Streptomyces scopuliridis RB72</name>
    <dbReference type="NCBI Taxonomy" id="1440053"/>
    <lineage>
        <taxon>Bacteria</taxon>
        <taxon>Bacillati</taxon>
        <taxon>Actinomycetota</taxon>
        <taxon>Actinomycetes</taxon>
        <taxon>Kitasatosporales</taxon>
        <taxon>Streptomycetaceae</taxon>
        <taxon>Streptomyces</taxon>
    </lineage>
</organism>
<accession>A0A2T7TAV9</accession>
<gene>
    <name evidence="6" type="ORF">Y717_05610</name>
</gene>
<evidence type="ECO:0000256" key="4">
    <source>
        <dbReference type="ARBA" id="ARBA00022840"/>
    </source>
</evidence>
<keyword evidence="7" id="KW-1185">Reference proteome</keyword>
<dbReference type="RefSeq" id="WP_051745888.1">
    <property type="nucleotide sequence ID" value="NZ_AZSP01000120.1"/>
</dbReference>
<dbReference type="InterPro" id="IPR003593">
    <property type="entry name" value="AAA+_ATPase"/>
</dbReference>
<dbReference type="GO" id="GO:0005524">
    <property type="term" value="F:ATP binding"/>
    <property type="evidence" value="ECO:0007669"/>
    <property type="project" value="UniProtKB-KW"/>
</dbReference>
<keyword evidence="2" id="KW-0813">Transport</keyword>
<dbReference type="PANTHER" id="PTHR43335">
    <property type="entry name" value="ABC TRANSPORTER, ATP-BINDING PROTEIN"/>
    <property type="match status" value="1"/>
</dbReference>